<dbReference type="STRING" id="97972.A0A2V1D8X5"/>
<feature type="binding site" evidence="5">
    <location>
        <begin position="17"/>
        <end position="18"/>
    </location>
    <ligand>
        <name>FAD</name>
        <dbReference type="ChEBI" id="CHEBI:57692"/>
    </ligand>
</feature>
<dbReference type="PANTHER" id="PTHR43563">
    <property type="entry name" value="AMINE OXIDASE"/>
    <property type="match status" value="1"/>
</dbReference>
<dbReference type="Gene3D" id="1.10.405.10">
    <property type="entry name" value="Guanine Nucleotide Dissociation Inhibitor, domain 1"/>
    <property type="match status" value="1"/>
</dbReference>
<dbReference type="PRINTS" id="PR00757">
    <property type="entry name" value="AMINEOXDASEF"/>
</dbReference>
<dbReference type="Gene3D" id="3.50.50.60">
    <property type="entry name" value="FAD/NAD(P)-binding domain"/>
    <property type="match status" value="1"/>
</dbReference>
<dbReference type="Gene3D" id="3.90.660.10">
    <property type="match status" value="1"/>
</dbReference>
<dbReference type="SUPFAM" id="SSF51905">
    <property type="entry name" value="FAD/NAD(P)-binding domain"/>
    <property type="match status" value="1"/>
</dbReference>
<evidence type="ECO:0000256" key="3">
    <source>
        <dbReference type="ARBA" id="ARBA00023002"/>
    </source>
</evidence>
<dbReference type="AlphaFoldDB" id="A0A2V1D8X5"/>
<evidence type="ECO:0000256" key="4">
    <source>
        <dbReference type="ARBA" id="ARBA00048448"/>
    </source>
</evidence>
<protein>
    <recommendedName>
        <fullName evidence="6">Amine oxidase</fullName>
        <ecNumber evidence="6">1.4.3.-</ecNumber>
    </recommendedName>
</protein>
<evidence type="ECO:0000256" key="1">
    <source>
        <dbReference type="ARBA" id="ARBA00001974"/>
    </source>
</evidence>
<sequence>MSAYTLHRAGLHTVVLEAKTLIGGRSRSQQLKSGPGVIELGATWINNITQPDVYALTQTFGLETQPQYTDGDVVFQMFDQSVRRVMQTNATWSSDPALAELEQMMNLLVFDAANKTDIRNFNAFPEKQDVTFAEWLDQNGLWEFELVKGLASSLSGALVGREPEEIGVHYFFDYIKSGGGLADLGSEGKYGAQSLKVKNGTTAIATGLADALPEGTVLVNTPVVKIAQNKGTSYITTSCGKTFKSRKVILAIPTNTYHAIEFSPPLSANKQTLVSNTKPGVYAKMILSYTEPWWRNAGLVGKFSSMTGPVCFSWDTSDVSSEQYSLAIFIAGDIGRKWGKLPEREKETAVIQHLATLVGKELAGKARDVLEVNYVEWTVEEYLGGAPTSAMGPGYLRRYGAVLREPFGDLHFGGGETAFEWKGYLEGAVRAGRRAAEEVIEGWGNED</sequence>
<proteinExistence type="inferred from homology"/>
<name>A0A2V1D8X5_9PLEO</name>
<dbReference type="EMBL" id="KZ805575">
    <property type="protein sequence ID" value="PVH93654.1"/>
    <property type="molecule type" value="Genomic_DNA"/>
</dbReference>
<gene>
    <name evidence="8" type="ORF">DM02DRAFT_721632</name>
</gene>
<comment type="catalytic activity">
    <reaction evidence="4">
        <text>a secondary aliphatic amine + O2 + H2O = a primary amine + an aldehyde + H2O2</text>
        <dbReference type="Rhea" id="RHEA:26414"/>
        <dbReference type="ChEBI" id="CHEBI:15377"/>
        <dbReference type="ChEBI" id="CHEBI:15379"/>
        <dbReference type="ChEBI" id="CHEBI:16240"/>
        <dbReference type="ChEBI" id="CHEBI:17478"/>
        <dbReference type="ChEBI" id="CHEBI:58855"/>
        <dbReference type="ChEBI" id="CHEBI:65296"/>
        <dbReference type="EC" id="1.4.3.4"/>
    </reaction>
</comment>
<organism evidence="8 9">
    <name type="scientific">Periconia macrospinosa</name>
    <dbReference type="NCBI Taxonomy" id="97972"/>
    <lineage>
        <taxon>Eukaryota</taxon>
        <taxon>Fungi</taxon>
        <taxon>Dikarya</taxon>
        <taxon>Ascomycota</taxon>
        <taxon>Pezizomycotina</taxon>
        <taxon>Dothideomycetes</taxon>
        <taxon>Pleosporomycetidae</taxon>
        <taxon>Pleosporales</taxon>
        <taxon>Massarineae</taxon>
        <taxon>Periconiaceae</taxon>
        <taxon>Periconia</taxon>
    </lineage>
</organism>
<dbReference type="InterPro" id="IPR050703">
    <property type="entry name" value="Flavin_MAO"/>
</dbReference>
<dbReference type="InterPro" id="IPR036188">
    <property type="entry name" value="FAD/NAD-bd_sf"/>
</dbReference>
<feature type="domain" description="Amine oxidase" evidence="7">
    <location>
        <begin position="2"/>
        <end position="440"/>
    </location>
</feature>
<comment type="cofactor">
    <cofactor evidence="1 6">
        <name>FAD</name>
        <dbReference type="ChEBI" id="CHEBI:57692"/>
    </cofactor>
</comment>
<feature type="binding site" evidence="5">
    <location>
        <position position="329"/>
    </location>
    <ligand>
        <name>substrate</name>
    </ligand>
</feature>
<evidence type="ECO:0000313" key="9">
    <source>
        <dbReference type="Proteomes" id="UP000244855"/>
    </source>
</evidence>
<dbReference type="InterPro" id="IPR001613">
    <property type="entry name" value="Flavin_amine_oxidase"/>
</dbReference>
<dbReference type="PANTHER" id="PTHR43563:SF14">
    <property type="entry name" value="AMINE OXIDASE"/>
    <property type="match status" value="1"/>
</dbReference>
<feature type="binding site" evidence="5">
    <location>
        <position position="416"/>
    </location>
    <ligand>
        <name>FAD</name>
        <dbReference type="ChEBI" id="CHEBI:57692"/>
    </ligand>
</feature>
<dbReference type="GO" id="GO:0097621">
    <property type="term" value="F:monoamine oxidase activity"/>
    <property type="evidence" value="ECO:0007669"/>
    <property type="project" value="UniProtKB-EC"/>
</dbReference>
<dbReference type="Proteomes" id="UP000244855">
    <property type="component" value="Unassembled WGS sequence"/>
</dbReference>
<evidence type="ECO:0000313" key="8">
    <source>
        <dbReference type="EMBL" id="PVH93654.1"/>
    </source>
</evidence>
<keyword evidence="6" id="KW-0274">FAD</keyword>
<evidence type="ECO:0000256" key="2">
    <source>
        <dbReference type="ARBA" id="ARBA00005995"/>
    </source>
</evidence>
<accession>A0A2V1D8X5</accession>
<reference evidence="8 9" key="1">
    <citation type="journal article" date="2018" name="Sci. Rep.">
        <title>Comparative genomics provides insights into the lifestyle and reveals functional heterogeneity of dark septate endophytic fungi.</title>
        <authorList>
            <person name="Knapp D.G."/>
            <person name="Nemeth J.B."/>
            <person name="Barry K."/>
            <person name="Hainaut M."/>
            <person name="Henrissat B."/>
            <person name="Johnson J."/>
            <person name="Kuo A."/>
            <person name="Lim J.H.P."/>
            <person name="Lipzen A."/>
            <person name="Nolan M."/>
            <person name="Ohm R.A."/>
            <person name="Tamas L."/>
            <person name="Grigoriev I.V."/>
            <person name="Spatafora J.W."/>
            <person name="Nagy L.G."/>
            <person name="Kovacs G.M."/>
        </authorList>
    </citation>
    <scope>NUCLEOTIDE SEQUENCE [LARGE SCALE GENOMIC DNA]</scope>
    <source>
        <strain evidence="8 9">DSE2036</strain>
    </source>
</reference>
<comment type="similarity">
    <text evidence="2 6">Belongs to the flavin monoamine oxidase family.</text>
</comment>
<dbReference type="SUPFAM" id="SSF54373">
    <property type="entry name" value="FAD-linked reductases, C-terminal domain"/>
    <property type="match status" value="1"/>
</dbReference>
<dbReference type="EC" id="1.4.3.-" evidence="6"/>
<dbReference type="InterPro" id="IPR002937">
    <property type="entry name" value="Amino_oxidase"/>
</dbReference>
<feature type="binding site" evidence="5">
    <location>
        <position position="223"/>
    </location>
    <ligand>
        <name>FAD</name>
        <dbReference type="ChEBI" id="CHEBI:57692"/>
    </ligand>
</feature>
<dbReference type="OrthoDB" id="7777654at2759"/>
<evidence type="ECO:0000259" key="7">
    <source>
        <dbReference type="Pfam" id="PF01593"/>
    </source>
</evidence>
<keyword evidence="9" id="KW-1185">Reference proteome</keyword>
<keyword evidence="6" id="KW-0285">Flavoprotein</keyword>
<evidence type="ECO:0000256" key="6">
    <source>
        <dbReference type="RuleBase" id="RU362067"/>
    </source>
</evidence>
<keyword evidence="3 6" id="KW-0560">Oxidoreductase</keyword>
<evidence type="ECO:0000256" key="5">
    <source>
        <dbReference type="PIRSR" id="PIRSR601613-1"/>
    </source>
</evidence>
<dbReference type="Pfam" id="PF01593">
    <property type="entry name" value="Amino_oxidase"/>
    <property type="match status" value="1"/>
</dbReference>